<dbReference type="Pfam" id="PF00005">
    <property type="entry name" value="ABC_tran"/>
    <property type="match status" value="1"/>
</dbReference>
<comment type="subcellular location">
    <subcellularLocation>
        <location evidence="1">Cell membrane</location>
        <topology evidence="1">Multi-pass membrane protein</topology>
    </subcellularLocation>
</comment>
<dbReference type="GO" id="GO:0016887">
    <property type="term" value="F:ATP hydrolysis activity"/>
    <property type="evidence" value="ECO:0007669"/>
    <property type="project" value="InterPro"/>
</dbReference>
<protein>
    <submittedName>
        <fullName evidence="9">ABC-type multidrug transport system fused ATPase/permease subunit</fullName>
    </submittedName>
</protein>
<keyword evidence="4" id="KW-0067">ATP-binding</keyword>
<keyword evidence="2 7" id="KW-0812">Transmembrane</keyword>
<evidence type="ECO:0000313" key="10">
    <source>
        <dbReference type="Proteomes" id="UP000552097"/>
    </source>
</evidence>
<dbReference type="PANTHER" id="PTHR24221:SF646">
    <property type="entry name" value="HAEMOLYSIN SECRETION ATP-BINDING PROTEIN"/>
    <property type="match status" value="1"/>
</dbReference>
<gene>
    <name evidence="9" type="ORF">F4560_003030</name>
</gene>
<dbReference type="Gene3D" id="1.20.1560.10">
    <property type="entry name" value="ABC transporter type 1, transmembrane domain"/>
    <property type="match status" value="1"/>
</dbReference>
<dbReference type="InterPro" id="IPR036640">
    <property type="entry name" value="ABC1_TM_sf"/>
</dbReference>
<accession>A0A7W9M0Y2</accession>
<keyword evidence="6 7" id="KW-0472">Membrane</keyword>
<keyword evidence="10" id="KW-1185">Reference proteome</keyword>
<dbReference type="InterPro" id="IPR039421">
    <property type="entry name" value="Type_1_exporter"/>
</dbReference>
<dbReference type="SUPFAM" id="SSF90123">
    <property type="entry name" value="ABC transporter transmembrane region"/>
    <property type="match status" value="1"/>
</dbReference>
<evidence type="ECO:0000259" key="8">
    <source>
        <dbReference type="PROSITE" id="PS50893"/>
    </source>
</evidence>
<dbReference type="InterPro" id="IPR003593">
    <property type="entry name" value="AAA+_ATPase"/>
</dbReference>
<organism evidence="9 10">
    <name type="scientific">Saccharothrix ecbatanensis</name>
    <dbReference type="NCBI Taxonomy" id="1105145"/>
    <lineage>
        <taxon>Bacteria</taxon>
        <taxon>Bacillati</taxon>
        <taxon>Actinomycetota</taxon>
        <taxon>Actinomycetes</taxon>
        <taxon>Pseudonocardiales</taxon>
        <taxon>Pseudonocardiaceae</taxon>
        <taxon>Saccharothrix</taxon>
    </lineage>
</organism>
<dbReference type="GO" id="GO:0005886">
    <property type="term" value="C:plasma membrane"/>
    <property type="evidence" value="ECO:0007669"/>
    <property type="project" value="UniProtKB-SubCell"/>
</dbReference>
<feature type="domain" description="ABC transporter" evidence="8">
    <location>
        <begin position="359"/>
        <end position="601"/>
    </location>
</feature>
<dbReference type="EMBL" id="JACHMO010000001">
    <property type="protein sequence ID" value="MBB5803262.1"/>
    <property type="molecule type" value="Genomic_DNA"/>
</dbReference>
<feature type="transmembrane region" description="Helical" evidence="7">
    <location>
        <begin position="266"/>
        <end position="289"/>
    </location>
</feature>
<dbReference type="InterPro" id="IPR003439">
    <property type="entry name" value="ABC_transporter-like_ATP-bd"/>
</dbReference>
<name>A0A7W9M0Y2_9PSEU</name>
<evidence type="ECO:0000256" key="2">
    <source>
        <dbReference type="ARBA" id="ARBA00022692"/>
    </source>
</evidence>
<evidence type="ECO:0000256" key="7">
    <source>
        <dbReference type="SAM" id="Phobius"/>
    </source>
</evidence>
<dbReference type="Gene3D" id="3.40.50.300">
    <property type="entry name" value="P-loop containing nucleotide triphosphate hydrolases"/>
    <property type="match status" value="1"/>
</dbReference>
<dbReference type="InterPro" id="IPR017871">
    <property type="entry name" value="ABC_transporter-like_CS"/>
</dbReference>
<dbReference type="AlphaFoldDB" id="A0A7W9M0Y2"/>
<proteinExistence type="predicted"/>
<dbReference type="PROSITE" id="PS00211">
    <property type="entry name" value="ABC_TRANSPORTER_1"/>
    <property type="match status" value="1"/>
</dbReference>
<dbReference type="GO" id="GO:0005524">
    <property type="term" value="F:ATP binding"/>
    <property type="evidence" value="ECO:0007669"/>
    <property type="project" value="UniProtKB-KW"/>
</dbReference>
<feature type="transmembrane region" description="Helical" evidence="7">
    <location>
        <begin position="38"/>
        <end position="59"/>
    </location>
</feature>
<evidence type="ECO:0000256" key="5">
    <source>
        <dbReference type="ARBA" id="ARBA00022989"/>
    </source>
</evidence>
<dbReference type="PANTHER" id="PTHR24221">
    <property type="entry name" value="ATP-BINDING CASSETTE SUB-FAMILY B"/>
    <property type="match status" value="1"/>
</dbReference>
<dbReference type="RefSeq" id="WP_184920529.1">
    <property type="nucleotide sequence ID" value="NZ_JACHMO010000001.1"/>
</dbReference>
<evidence type="ECO:0000256" key="6">
    <source>
        <dbReference type="ARBA" id="ARBA00023136"/>
    </source>
</evidence>
<sequence length="621" mass="66673">MRFVRPSAAVTGLWALLRLLPGISRTKAALGVVGVVLVSVLPVAAAVGTGALIGAIPEAVRAGPDSREGRVLQVMLLVIGVLVVVERIVTPLLHTLAETLGRQVDRYLQERVMAAVGRPASIAHLEDPRVLARLRLVRGLGMSDTERPGLAVEALAVVLPSWLRAIGAAGVLLAFHWWLGLLWLVMWPTVVYFMQREYLRVGQVGFGQSDALRRAEYLRDLAITAPAAKEIRIWAMLPWLVARFRSTWHAAIEPVWRQRRPRARTVFGTSVTIAVVNAFSYGLLVWAAVRGDLGLAALAVYTQALGTANNYTAFDDHNAYLSFAAVSVPKVLELDDRLGATAQTIEARPLPADFPVTGVRFAGVRFRYPGAADDALREVDLTIAAGRSLAIVGGNGAGKTSLVKLLCGLYAPTAGTVSADGSDLVDLGPAWRSRISVLFQDFTRYHLSAADNVAMGAPGAPVDLDRLRAAAERAGALAIVEALPHGWDTVLSPQYRGGTELSGGQWQRVALARALHAVDTGARVLVLDEPTAALDVRAEAELYERFLELTAGLTTILVSHRFSTVRRADRIVVLEGGTVVEDGTHDELVAAEGRYATMFGLQAARFREPTRSAASSGSDRA</sequence>
<evidence type="ECO:0000256" key="3">
    <source>
        <dbReference type="ARBA" id="ARBA00022741"/>
    </source>
</evidence>
<keyword evidence="5 7" id="KW-1133">Transmembrane helix</keyword>
<dbReference type="PROSITE" id="PS50893">
    <property type="entry name" value="ABC_TRANSPORTER_2"/>
    <property type="match status" value="1"/>
</dbReference>
<dbReference type="Proteomes" id="UP000552097">
    <property type="component" value="Unassembled WGS sequence"/>
</dbReference>
<evidence type="ECO:0000256" key="4">
    <source>
        <dbReference type="ARBA" id="ARBA00022840"/>
    </source>
</evidence>
<feature type="transmembrane region" description="Helical" evidence="7">
    <location>
        <begin position="71"/>
        <end position="89"/>
    </location>
</feature>
<evidence type="ECO:0000313" key="9">
    <source>
        <dbReference type="EMBL" id="MBB5803262.1"/>
    </source>
</evidence>
<feature type="transmembrane region" description="Helical" evidence="7">
    <location>
        <begin position="165"/>
        <end position="193"/>
    </location>
</feature>
<dbReference type="SMART" id="SM00382">
    <property type="entry name" value="AAA"/>
    <property type="match status" value="1"/>
</dbReference>
<evidence type="ECO:0000256" key="1">
    <source>
        <dbReference type="ARBA" id="ARBA00004651"/>
    </source>
</evidence>
<dbReference type="InterPro" id="IPR027417">
    <property type="entry name" value="P-loop_NTPase"/>
</dbReference>
<keyword evidence="3" id="KW-0547">Nucleotide-binding</keyword>
<reference evidence="9 10" key="1">
    <citation type="submission" date="2020-08" db="EMBL/GenBank/DDBJ databases">
        <title>Sequencing the genomes of 1000 actinobacteria strains.</title>
        <authorList>
            <person name="Klenk H.-P."/>
        </authorList>
    </citation>
    <scope>NUCLEOTIDE SEQUENCE [LARGE SCALE GENOMIC DNA]</scope>
    <source>
        <strain evidence="9 10">DSM 45486</strain>
    </source>
</reference>
<comment type="caution">
    <text evidence="9">The sequence shown here is derived from an EMBL/GenBank/DDBJ whole genome shotgun (WGS) entry which is preliminary data.</text>
</comment>
<dbReference type="SUPFAM" id="SSF52540">
    <property type="entry name" value="P-loop containing nucleoside triphosphate hydrolases"/>
    <property type="match status" value="1"/>
</dbReference>
<dbReference type="GO" id="GO:0034040">
    <property type="term" value="F:ATPase-coupled lipid transmembrane transporter activity"/>
    <property type="evidence" value="ECO:0007669"/>
    <property type="project" value="TreeGrafter"/>
</dbReference>